<keyword evidence="1" id="KW-0472">Membrane</keyword>
<feature type="transmembrane region" description="Helical" evidence="1">
    <location>
        <begin position="47"/>
        <end position="70"/>
    </location>
</feature>
<reference evidence="3" key="1">
    <citation type="submission" date="2019-03" db="EMBL/GenBank/DDBJ databases">
        <title>Complete genome of Methylacidiphilum kamchatkense Kam1.</title>
        <authorList>
            <person name="Kruse T."/>
            <person name="Murarilal Ratnadevi C."/>
            <person name="Erikstad H.-A."/>
            <person name="Birkeland N.-K."/>
        </authorList>
    </citation>
    <scope>NUCLEOTIDE SEQUENCE [LARGE SCALE GENOMIC DNA]</scope>
    <source>
        <strain evidence="3">kam1</strain>
    </source>
</reference>
<sequence length="84" mass="9435">MFLGITYATMDVIITGWGIAYHRLISSWLIGGKVLILFLLKAQSATTLFIIDGLFLLITDIILIIIYIHIGTSKKYNIPSQHDI</sequence>
<evidence type="ECO:0000256" key="1">
    <source>
        <dbReference type="SAM" id="Phobius"/>
    </source>
</evidence>
<gene>
    <name evidence="2" type="ORF">kam1_1654</name>
</gene>
<organism evidence="2 3">
    <name type="scientific">Methylacidiphilum kamchatkense Kam1</name>
    <dbReference type="NCBI Taxonomy" id="1202785"/>
    <lineage>
        <taxon>Bacteria</taxon>
        <taxon>Pseudomonadati</taxon>
        <taxon>Verrucomicrobiota</taxon>
        <taxon>Methylacidiphilae</taxon>
        <taxon>Methylacidiphilales</taxon>
        <taxon>Methylacidiphilaceae</taxon>
        <taxon>Methylacidiphilum (ex Ratnadevi et al. 2023)</taxon>
    </lineage>
</organism>
<protein>
    <submittedName>
        <fullName evidence="2">Uncharacterized protein</fullName>
    </submittedName>
</protein>
<feature type="transmembrane region" description="Helical" evidence="1">
    <location>
        <begin position="20"/>
        <end position="40"/>
    </location>
</feature>
<keyword evidence="1" id="KW-0812">Transmembrane</keyword>
<name>A0A516TNQ9_9BACT</name>
<evidence type="ECO:0000313" key="3">
    <source>
        <dbReference type="Proteomes" id="UP000315925"/>
    </source>
</evidence>
<dbReference type="AlphaFoldDB" id="A0A516TNQ9"/>
<dbReference type="KEGG" id="mkc:kam1_1654"/>
<accession>A0A516TNQ9</accession>
<dbReference type="EMBL" id="CP037899">
    <property type="protein sequence ID" value="QDQ42869.1"/>
    <property type="molecule type" value="Genomic_DNA"/>
</dbReference>
<proteinExistence type="predicted"/>
<dbReference type="Proteomes" id="UP000315925">
    <property type="component" value="Chromosome"/>
</dbReference>
<keyword evidence="1" id="KW-1133">Transmembrane helix</keyword>
<evidence type="ECO:0000313" key="2">
    <source>
        <dbReference type="EMBL" id="QDQ42869.1"/>
    </source>
</evidence>